<sequence>MLKHSQPPHRPRKLLIRALASAATLALVGALTAPSAYADVRDTDIICGASYAEQARAAEDQPDIVAAAAIVVGQDGTAYFERDADAEVKIASLTKVMTAIIALENAQPDDTITVDQRAATVGQSTADLKEGDKLPLSEALKGLMMPSGNDAAMAIATSVGALIDPQSDDPYQTFIDAMNTKAAELGMDHTVFANPHGLDFDGWEGDFHSTARDVATMFAHAMKNEAFRSIVADTDNHITVTSADGSERTIELKQRNEILGQDGNIGGKTGGTYIALSNFVGAFNRETGGEIYTVVLGSETSDTRWDDTRTLANWYYDHVVSYPVASSRTQAVTAEGTPLVGRAAHDDWTDKTVDVTLADPEQAVSLFSLAGDVEAALDIDRVQGDVKRGDTVGELVLSQQGREVARAELVAAENQSAPQGIDWLMVQLDRLVRTVLGEDATAQNQELIEPVDPQDLDAVGADNNAASDSDAAAAAQPAS</sequence>
<feature type="signal peptide" evidence="11">
    <location>
        <begin position="1"/>
        <end position="38"/>
    </location>
</feature>
<dbReference type="Pfam" id="PF00768">
    <property type="entry name" value="Peptidase_S11"/>
    <property type="match status" value="1"/>
</dbReference>
<evidence type="ECO:0000256" key="9">
    <source>
        <dbReference type="RuleBase" id="RU004016"/>
    </source>
</evidence>
<evidence type="ECO:0000256" key="4">
    <source>
        <dbReference type="ARBA" id="ARBA00022960"/>
    </source>
</evidence>
<feature type="compositionally biased region" description="Low complexity" evidence="10">
    <location>
        <begin position="461"/>
        <end position="479"/>
    </location>
</feature>
<evidence type="ECO:0000256" key="1">
    <source>
        <dbReference type="ARBA" id="ARBA00007164"/>
    </source>
</evidence>
<dbReference type="PANTHER" id="PTHR21581:SF6">
    <property type="entry name" value="TRAFFICKING PROTEIN PARTICLE COMPLEX SUBUNIT 12"/>
    <property type="match status" value="1"/>
</dbReference>
<dbReference type="PANTHER" id="PTHR21581">
    <property type="entry name" value="D-ALANYL-D-ALANINE CARBOXYPEPTIDASE"/>
    <property type="match status" value="1"/>
</dbReference>
<keyword evidence="6" id="KW-0961">Cell wall biogenesis/degradation</keyword>
<evidence type="ECO:0000256" key="5">
    <source>
        <dbReference type="ARBA" id="ARBA00022984"/>
    </source>
</evidence>
<evidence type="ECO:0000259" key="12">
    <source>
        <dbReference type="Pfam" id="PF00768"/>
    </source>
</evidence>
<name>A0A3E4QWK3_9ACTN</name>
<evidence type="ECO:0000256" key="6">
    <source>
        <dbReference type="ARBA" id="ARBA00023316"/>
    </source>
</evidence>
<evidence type="ECO:0000256" key="8">
    <source>
        <dbReference type="PIRSR" id="PIRSR618044-2"/>
    </source>
</evidence>
<feature type="chain" id="PRO_5017721576" evidence="11">
    <location>
        <begin position="39"/>
        <end position="479"/>
    </location>
</feature>
<evidence type="ECO:0000256" key="2">
    <source>
        <dbReference type="ARBA" id="ARBA00022729"/>
    </source>
</evidence>
<comment type="similarity">
    <text evidence="1 9">Belongs to the peptidase S11 family.</text>
</comment>
<feature type="active site" description="Acyl-ester intermediate" evidence="7">
    <location>
        <position position="92"/>
    </location>
</feature>
<feature type="region of interest" description="Disordered" evidence="10">
    <location>
        <begin position="449"/>
        <end position="479"/>
    </location>
</feature>
<keyword evidence="5" id="KW-0573">Peptidoglycan synthesis</keyword>
<gene>
    <name evidence="13" type="ORF">DXC81_03625</name>
</gene>
<keyword evidence="3" id="KW-0378">Hydrolase</keyword>
<dbReference type="GO" id="GO:0006508">
    <property type="term" value="P:proteolysis"/>
    <property type="evidence" value="ECO:0007669"/>
    <property type="project" value="InterPro"/>
</dbReference>
<dbReference type="GO" id="GO:0008360">
    <property type="term" value="P:regulation of cell shape"/>
    <property type="evidence" value="ECO:0007669"/>
    <property type="project" value="UniProtKB-KW"/>
</dbReference>
<keyword evidence="2 11" id="KW-0732">Signal</keyword>
<dbReference type="AlphaFoldDB" id="A0A3E4QWK3"/>
<keyword evidence="13" id="KW-0121">Carboxypeptidase</keyword>
<organism evidence="13 14">
    <name type="scientific">Collinsella tanakaei</name>
    <dbReference type="NCBI Taxonomy" id="626935"/>
    <lineage>
        <taxon>Bacteria</taxon>
        <taxon>Bacillati</taxon>
        <taxon>Actinomycetota</taxon>
        <taxon>Coriobacteriia</taxon>
        <taxon>Coriobacteriales</taxon>
        <taxon>Coriobacteriaceae</taxon>
        <taxon>Collinsella</taxon>
    </lineage>
</organism>
<dbReference type="GO" id="GO:0009252">
    <property type="term" value="P:peptidoglycan biosynthetic process"/>
    <property type="evidence" value="ECO:0007669"/>
    <property type="project" value="UniProtKB-KW"/>
</dbReference>
<comment type="caution">
    <text evidence="13">The sequence shown here is derived from an EMBL/GenBank/DDBJ whole genome shotgun (WGS) entry which is preliminary data.</text>
</comment>
<keyword evidence="13" id="KW-0645">Protease</keyword>
<dbReference type="EMBL" id="QSRJ01000003">
    <property type="protein sequence ID" value="RGL11213.1"/>
    <property type="molecule type" value="Genomic_DNA"/>
</dbReference>
<evidence type="ECO:0000256" key="11">
    <source>
        <dbReference type="SAM" id="SignalP"/>
    </source>
</evidence>
<feature type="active site" evidence="7">
    <location>
        <position position="147"/>
    </location>
</feature>
<dbReference type="SUPFAM" id="SSF56601">
    <property type="entry name" value="beta-lactamase/transpeptidase-like"/>
    <property type="match status" value="1"/>
</dbReference>
<dbReference type="PROSITE" id="PS51318">
    <property type="entry name" value="TAT"/>
    <property type="match status" value="1"/>
</dbReference>
<evidence type="ECO:0000313" key="14">
    <source>
        <dbReference type="Proteomes" id="UP000260943"/>
    </source>
</evidence>
<dbReference type="PRINTS" id="PR00725">
    <property type="entry name" value="DADACBPTASE1"/>
</dbReference>
<proteinExistence type="inferred from homology"/>
<dbReference type="Proteomes" id="UP000260943">
    <property type="component" value="Unassembled WGS sequence"/>
</dbReference>
<feature type="active site" description="Proton acceptor" evidence="7">
    <location>
        <position position="95"/>
    </location>
</feature>
<protein>
    <submittedName>
        <fullName evidence="13">D-alanyl-D-alanine carboxypeptidase</fullName>
    </submittedName>
</protein>
<feature type="domain" description="Peptidase S11 D-alanyl-D-alanine carboxypeptidase A N-terminal" evidence="12">
    <location>
        <begin position="58"/>
        <end position="299"/>
    </location>
</feature>
<dbReference type="RefSeq" id="WP_117679223.1">
    <property type="nucleotide sequence ID" value="NZ_QSRJ01000003.1"/>
</dbReference>
<dbReference type="Gene3D" id="3.40.710.10">
    <property type="entry name" value="DD-peptidase/beta-lactamase superfamily"/>
    <property type="match status" value="1"/>
</dbReference>
<feature type="binding site" evidence="8">
    <location>
        <position position="268"/>
    </location>
    <ligand>
        <name>substrate</name>
    </ligand>
</feature>
<evidence type="ECO:0000256" key="7">
    <source>
        <dbReference type="PIRSR" id="PIRSR618044-1"/>
    </source>
</evidence>
<evidence type="ECO:0000313" key="13">
    <source>
        <dbReference type="EMBL" id="RGL11213.1"/>
    </source>
</evidence>
<dbReference type="InterPro" id="IPR006311">
    <property type="entry name" value="TAT_signal"/>
</dbReference>
<evidence type="ECO:0000256" key="3">
    <source>
        <dbReference type="ARBA" id="ARBA00022801"/>
    </source>
</evidence>
<dbReference type="InterPro" id="IPR012338">
    <property type="entry name" value="Beta-lactam/transpept-like"/>
</dbReference>
<dbReference type="GO" id="GO:0071555">
    <property type="term" value="P:cell wall organization"/>
    <property type="evidence" value="ECO:0007669"/>
    <property type="project" value="UniProtKB-KW"/>
</dbReference>
<keyword evidence="4" id="KW-0133">Cell shape</keyword>
<accession>A0A3E4QWK3</accession>
<dbReference type="InterPro" id="IPR018044">
    <property type="entry name" value="Peptidase_S11"/>
</dbReference>
<dbReference type="GO" id="GO:0009002">
    <property type="term" value="F:serine-type D-Ala-D-Ala carboxypeptidase activity"/>
    <property type="evidence" value="ECO:0007669"/>
    <property type="project" value="InterPro"/>
</dbReference>
<reference evidence="13 14" key="1">
    <citation type="submission" date="2018-08" db="EMBL/GenBank/DDBJ databases">
        <title>A genome reference for cultivated species of the human gut microbiota.</title>
        <authorList>
            <person name="Zou Y."/>
            <person name="Xue W."/>
            <person name="Luo G."/>
        </authorList>
    </citation>
    <scope>NUCLEOTIDE SEQUENCE [LARGE SCALE GENOMIC DNA]</scope>
    <source>
        <strain evidence="13 14">TF08-14</strain>
    </source>
</reference>
<evidence type="ECO:0000256" key="10">
    <source>
        <dbReference type="SAM" id="MobiDB-lite"/>
    </source>
</evidence>
<dbReference type="InterPro" id="IPR001967">
    <property type="entry name" value="Peptidase_S11_N"/>
</dbReference>